<dbReference type="GO" id="GO:0004807">
    <property type="term" value="F:triose-phosphate isomerase activity"/>
    <property type="evidence" value="ECO:0007669"/>
    <property type="project" value="UniProtKB-EC"/>
</dbReference>
<evidence type="ECO:0000256" key="7">
    <source>
        <dbReference type="ARBA" id="ARBA00023152"/>
    </source>
</evidence>
<dbReference type="InterPro" id="IPR013785">
    <property type="entry name" value="Aldolase_TIM"/>
</dbReference>
<dbReference type="PANTHER" id="PTHR21139:SF2">
    <property type="entry name" value="TRIOSEPHOSPHATE ISOMERASE"/>
    <property type="match status" value="1"/>
</dbReference>
<dbReference type="NCBIfam" id="TIGR00419">
    <property type="entry name" value="tim"/>
    <property type="match status" value="1"/>
</dbReference>
<comment type="similarity">
    <text evidence="3">Belongs to the triosephosphate isomerase family.</text>
</comment>
<dbReference type="GO" id="GO:0019563">
    <property type="term" value="P:glycerol catabolic process"/>
    <property type="evidence" value="ECO:0007669"/>
    <property type="project" value="TreeGrafter"/>
</dbReference>
<dbReference type="GO" id="GO:0006094">
    <property type="term" value="P:gluconeogenesis"/>
    <property type="evidence" value="ECO:0007669"/>
    <property type="project" value="UniProtKB-KW"/>
</dbReference>
<dbReference type="GO" id="GO:0006096">
    <property type="term" value="P:glycolytic process"/>
    <property type="evidence" value="ECO:0007669"/>
    <property type="project" value="UniProtKB-KW"/>
</dbReference>
<dbReference type="CDD" id="cd00311">
    <property type="entry name" value="TIM"/>
    <property type="match status" value="1"/>
</dbReference>
<feature type="region of interest" description="Disordered" evidence="9">
    <location>
        <begin position="28"/>
        <end position="159"/>
    </location>
</feature>
<proteinExistence type="inferred from homology"/>
<evidence type="ECO:0000256" key="2">
    <source>
        <dbReference type="ARBA" id="ARBA00004742"/>
    </source>
</evidence>
<dbReference type="HAMAP" id="MF_00147_B">
    <property type="entry name" value="TIM_B"/>
    <property type="match status" value="1"/>
</dbReference>
<dbReference type="Gene3D" id="3.20.20.70">
    <property type="entry name" value="Aldolase class I"/>
    <property type="match status" value="1"/>
</dbReference>
<comment type="pathway">
    <text evidence="2">Carbohydrate biosynthesis; gluconeogenesis.</text>
</comment>
<keyword evidence="6" id="KW-0312">Gluconeogenesis</keyword>
<dbReference type="SUPFAM" id="SSF51351">
    <property type="entry name" value="Triosephosphate isomerase (TIM)"/>
    <property type="match status" value="1"/>
</dbReference>
<dbReference type="GO" id="GO:0046166">
    <property type="term" value="P:glyceraldehyde-3-phosphate biosynthetic process"/>
    <property type="evidence" value="ECO:0007669"/>
    <property type="project" value="TreeGrafter"/>
</dbReference>
<name>A0A7J6M4N8_PEROL</name>
<feature type="region of interest" description="Disordered" evidence="9">
    <location>
        <begin position="176"/>
        <end position="197"/>
    </location>
</feature>
<dbReference type="GO" id="GO:0005829">
    <property type="term" value="C:cytosol"/>
    <property type="evidence" value="ECO:0007669"/>
    <property type="project" value="TreeGrafter"/>
</dbReference>
<evidence type="ECO:0000256" key="9">
    <source>
        <dbReference type="SAM" id="MobiDB-lite"/>
    </source>
</evidence>
<protein>
    <recommendedName>
        <fullName evidence="5">triose-phosphate isomerase</fullName>
        <ecNumber evidence="5">5.3.1.1</ecNumber>
    </recommendedName>
</protein>
<evidence type="ECO:0000256" key="1">
    <source>
        <dbReference type="ARBA" id="ARBA00004680"/>
    </source>
</evidence>
<dbReference type="PROSITE" id="PS51440">
    <property type="entry name" value="TIM_2"/>
    <property type="match status" value="1"/>
</dbReference>
<evidence type="ECO:0000313" key="11">
    <source>
        <dbReference type="Proteomes" id="UP000570595"/>
    </source>
</evidence>
<dbReference type="OrthoDB" id="6715177at2759"/>
<evidence type="ECO:0000256" key="5">
    <source>
        <dbReference type="ARBA" id="ARBA00011940"/>
    </source>
</evidence>
<comment type="pathway">
    <text evidence="1">Carbohydrate degradation; glycolysis; D-glyceraldehyde 3-phosphate from glycerone phosphate: step 1/1.</text>
</comment>
<dbReference type="AlphaFoldDB" id="A0A7J6M4N8"/>
<evidence type="ECO:0000256" key="4">
    <source>
        <dbReference type="ARBA" id="ARBA00011738"/>
    </source>
</evidence>
<dbReference type="EC" id="5.3.1.1" evidence="5"/>
<dbReference type="Pfam" id="PF00121">
    <property type="entry name" value="TIM"/>
    <property type="match status" value="1"/>
</dbReference>
<dbReference type="Proteomes" id="UP000570595">
    <property type="component" value="Unassembled WGS sequence"/>
</dbReference>
<gene>
    <name evidence="10" type="ORF">FOZ61_009657</name>
</gene>
<dbReference type="EMBL" id="JABAHT010000072">
    <property type="protein sequence ID" value="KAF4666512.1"/>
    <property type="molecule type" value="Genomic_DNA"/>
</dbReference>
<feature type="compositionally biased region" description="Basic and acidic residues" evidence="9">
    <location>
        <begin position="138"/>
        <end position="158"/>
    </location>
</feature>
<dbReference type="InterPro" id="IPR022896">
    <property type="entry name" value="TrioseP_Isoase_bac/euk"/>
</dbReference>
<dbReference type="FunFam" id="3.20.20.70:FF:000020">
    <property type="entry name" value="Triosephosphate isomerase"/>
    <property type="match status" value="1"/>
</dbReference>
<dbReference type="InterPro" id="IPR000652">
    <property type="entry name" value="Triosephosphate_isomerase"/>
</dbReference>
<dbReference type="PROSITE" id="PS00171">
    <property type="entry name" value="TIM_1"/>
    <property type="match status" value="1"/>
</dbReference>
<keyword evidence="7" id="KW-0324">Glycolysis</keyword>
<dbReference type="PANTHER" id="PTHR21139">
    <property type="entry name" value="TRIOSEPHOSPHATE ISOMERASE"/>
    <property type="match status" value="1"/>
</dbReference>
<dbReference type="InterPro" id="IPR020861">
    <property type="entry name" value="Triosephosphate_isomerase_AS"/>
</dbReference>
<evidence type="ECO:0000256" key="6">
    <source>
        <dbReference type="ARBA" id="ARBA00022432"/>
    </source>
</evidence>
<evidence type="ECO:0000313" key="10">
    <source>
        <dbReference type="EMBL" id="KAF4666512.1"/>
    </source>
</evidence>
<evidence type="ECO:0000256" key="3">
    <source>
        <dbReference type="ARBA" id="ARBA00007422"/>
    </source>
</evidence>
<feature type="compositionally biased region" description="Acidic residues" evidence="9">
    <location>
        <begin position="187"/>
        <end position="197"/>
    </location>
</feature>
<accession>A0A7J6M4N8</accession>
<feature type="compositionally biased region" description="Low complexity" evidence="9">
    <location>
        <begin position="76"/>
        <end position="105"/>
    </location>
</feature>
<comment type="caution">
    <text evidence="10">The sequence shown here is derived from an EMBL/GenBank/DDBJ whole genome shotgun (WGS) entry which is preliminary data.</text>
</comment>
<sequence length="501" mass="53749">MGVVLVVSLRMSKEPTPLERLAMKWEARRLARPSGGVPKPERRGVPLDGPQSTERGPRESPEGSSSSSSSDDDDSSSSSSSESSDSDESSSSSCSCSSSSSSSCSTSNGGQRKPGTHKRKFKPNTHMLSSLVKGQVRTNERMDREQTENAQERLDTMDGGRSFTKVRIMTSYLTEHGSTGIAGEGGQEGDGDDQGEEWDEWERQKRFKFVGLIDYYGARGLRSASLLAVVAFGPRHQVVFTIPTTINMSPKPFVGGNWKSNGSVESIKKLAPSLVAGESTYNKDAVDVVIAPTAIHLPLAMEQFKGSNIQVSAQNCSKTGPGAYTGEITADMIKDAGLNWTILGHSERRHLFNETNEDLAAKVVKAEAAGLKIIFCIGEMLEERESGKTDEVCATQMDAIVPVVKDWNNIVIAYEPVWAIGTGKVATTEQAQETHAAIRAYLKSKVSPEVAENTRILYGGSVNPGNCGELIKCADVDGFLVGGASLKPQFTEIIAAAAQSA</sequence>
<comment type="subunit">
    <text evidence="4">Homodimer.</text>
</comment>
<organism evidence="10 11">
    <name type="scientific">Perkinsus olseni</name>
    <name type="common">Perkinsus atlanticus</name>
    <dbReference type="NCBI Taxonomy" id="32597"/>
    <lineage>
        <taxon>Eukaryota</taxon>
        <taxon>Sar</taxon>
        <taxon>Alveolata</taxon>
        <taxon>Perkinsozoa</taxon>
        <taxon>Perkinsea</taxon>
        <taxon>Perkinsida</taxon>
        <taxon>Perkinsidae</taxon>
        <taxon>Perkinsus</taxon>
    </lineage>
</organism>
<feature type="compositionally biased region" description="Basic residues" evidence="9">
    <location>
        <begin position="114"/>
        <end position="123"/>
    </location>
</feature>
<reference evidence="10 11" key="1">
    <citation type="submission" date="2020-04" db="EMBL/GenBank/DDBJ databases">
        <title>Perkinsus olseni comparative genomics.</title>
        <authorList>
            <person name="Bogema D.R."/>
        </authorList>
    </citation>
    <scope>NUCLEOTIDE SEQUENCE [LARGE SCALE GENOMIC DNA]</scope>
    <source>
        <strain evidence="10">ATCC PRA-179</strain>
    </source>
</reference>
<dbReference type="InterPro" id="IPR035990">
    <property type="entry name" value="TIM_sf"/>
</dbReference>
<evidence type="ECO:0000256" key="8">
    <source>
        <dbReference type="ARBA" id="ARBA00023235"/>
    </source>
</evidence>
<keyword evidence="8" id="KW-0413">Isomerase</keyword>